<protein>
    <submittedName>
        <fullName evidence="3">Uncharacterized protein</fullName>
    </submittedName>
</protein>
<dbReference type="AlphaFoldDB" id="A0A836I1V0"/>
<dbReference type="RefSeq" id="XP_067756037.1">
    <property type="nucleotide sequence ID" value="XM_067899247.1"/>
</dbReference>
<dbReference type="EMBL" id="JAFJZO010000027">
    <property type="protein sequence ID" value="KAG5501414.1"/>
    <property type="molecule type" value="Genomic_DNA"/>
</dbReference>
<sequence length="448" mass="47893">MSVYFGDCYSRTLPRGFVGLCTVALALFVGSTRGSAAVYDVHAVEITVENTFYSAFRSSQVLACAARGGVLVPDVSDTVHLQLLNKVQAEGVTRYYGYLGGSTLLSSTACTESTATLDCIWYWDQGRYSGLENAYPFYKGNYLPDSGGNGGLEGAGMISTTSGNYWLRRNNAQAFPGIRHQRYAMLALLPTDSKPGWVDSSDTSFSYGQAPTTLYYAMCLVERAATTTTTTTTTTIITTTPTTLVPEATTLNEPGEREATATSVATIVGFSVAAALVVGLVVALITYKARRKGCCCFAVRKPTAVSSMTRSPAVDSPTTQSSNSRVSRRSGLSSDSSFRSRGSHSISERSFHAAAPNRDGSRRSLIHWHDYENAVGYLDSHGSYVSGSGVESLASDELNLFSDGDVVLLPDFQFSAALFVDPAFSSQVSKASTERSSTSSPQPARSVE</sequence>
<proteinExistence type="predicted"/>
<dbReference type="PANTHER" id="PTHR35613">
    <property type="entry name" value="C-TYPE LECTIN DOMAIN-CONTAINING PROTEIN"/>
    <property type="match status" value="1"/>
</dbReference>
<evidence type="ECO:0000256" key="1">
    <source>
        <dbReference type="SAM" id="MobiDB-lite"/>
    </source>
</evidence>
<evidence type="ECO:0000313" key="4">
    <source>
        <dbReference type="Proteomes" id="UP000674318"/>
    </source>
</evidence>
<keyword evidence="4" id="KW-1185">Reference proteome</keyword>
<dbReference type="KEGG" id="phet:94289324"/>
<comment type="caution">
    <text evidence="3">The sequence shown here is derived from an EMBL/GenBank/DDBJ whole genome shotgun (WGS) entry which is preliminary data.</text>
</comment>
<dbReference type="PANTHER" id="PTHR35613:SF2">
    <property type="entry name" value="C-TYPE LECTIN DOMAIN-CONTAINING PROTEIN"/>
    <property type="match status" value="1"/>
</dbReference>
<accession>A0A836I1V0</accession>
<reference evidence="3 4" key="1">
    <citation type="submission" date="2021-02" db="EMBL/GenBank/DDBJ databases">
        <title>Porcisia hertigi Genome sequencing and assembly.</title>
        <authorList>
            <person name="Almutairi H."/>
            <person name="Gatherer D."/>
        </authorList>
    </citation>
    <scope>NUCLEOTIDE SEQUENCE [LARGE SCALE GENOMIC DNA]</scope>
    <source>
        <strain evidence="3 4">C119</strain>
    </source>
</reference>
<feature type="region of interest" description="Disordered" evidence="1">
    <location>
        <begin position="428"/>
        <end position="448"/>
    </location>
</feature>
<dbReference type="OrthoDB" id="266485at2759"/>
<evidence type="ECO:0000313" key="3">
    <source>
        <dbReference type="EMBL" id="KAG5501414.1"/>
    </source>
</evidence>
<dbReference type="Proteomes" id="UP000674318">
    <property type="component" value="Unassembled WGS sequence"/>
</dbReference>
<name>A0A836I1V0_9TRYP</name>
<feature type="transmembrane region" description="Helical" evidence="2">
    <location>
        <begin position="264"/>
        <end position="285"/>
    </location>
</feature>
<keyword evidence="2" id="KW-0812">Transmembrane</keyword>
<keyword evidence="2" id="KW-0472">Membrane</keyword>
<feature type="compositionally biased region" description="Polar residues" evidence="1">
    <location>
        <begin position="307"/>
        <end position="320"/>
    </location>
</feature>
<feature type="compositionally biased region" description="Low complexity" evidence="1">
    <location>
        <begin position="321"/>
        <end position="345"/>
    </location>
</feature>
<keyword evidence="2" id="KW-1133">Transmembrane helix</keyword>
<organism evidence="3 4">
    <name type="scientific">Porcisia hertigi</name>
    <dbReference type="NCBI Taxonomy" id="2761500"/>
    <lineage>
        <taxon>Eukaryota</taxon>
        <taxon>Discoba</taxon>
        <taxon>Euglenozoa</taxon>
        <taxon>Kinetoplastea</taxon>
        <taxon>Metakinetoplastina</taxon>
        <taxon>Trypanosomatida</taxon>
        <taxon>Trypanosomatidae</taxon>
        <taxon>Leishmaniinae</taxon>
        <taxon>Porcisia</taxon>
    </lineage>
</organism>
<feature type="compositionally biased region" description="Low complexity" evidence="1">
    <location>
        <begin position="429"/>
        <end position="440"/>
    </location>
</feature>
<dbReference type="GeneID" id="94289324"/>
<evidence type="ECO:0000256" key="2">
    <source>
        <dbReference type="SAM" id="Phobius"/>
    </source>
</evidence>
<feature type="region of interest" description="Disordered" evidence="1">
    <location>
        <begin position="307"/>
        <end position="356"/>
    </location>
</feature>
<gene>
    <name evidence="3" type="ORF">JKF63_03227</name>
</gene>